<feature type="transmembrane region" description="Helical" evidence="7">
    <location>
        <begin position="128"/>
        <end position="147"/>
    </location>
</feature>
<gene>
    <name evidence="10" type="ORF">PISMIDRAFT_670474</name>
</gene>
<dbReference type="GO" id="GO:0012505">
    <property type="term" value="C:endomembrane system"/>
    <property type="evidence" value="ECO:0007669"/>
    <property type="project" value="UniProtKB-SubCell"/>
</dbReference>
<dbReference type="InterPro" id="IPR052606">
    <property type="entry name" value="DnaJ_domain_protein"/>
</dbReference>
<evidence type="ECO:0000256" key="3">
    <source>
        <dbReference type="ARBA" id="ARBA00022989"/>
    </source>
</evidence>
<feature type="signal peptide" evidence="8">
    <location>
        <begin position="1"/>
        <end position="19"/>
    </location>
</feature>
<evidence type="ECO:0000313" key="11">
    <source>
        <dbReference type="Proteomes" id="UP000054018"/>
    </source>
</evidence>
<organism evidence="10 11">
    <name type="scientific">Pisolithus microcarpus 441</name>
    <dbReference type="NCBI Taxonomy" id="765257"/>
    <lineage>
        <taxon>Eukaryota</taxon>
        <taxon>Fungi</taxon>
        <taxon>Dikarya</taxon>
        <taxon>Basidiomycota</taxon>
        <taxon>Agaricomycotina</taxon>
        <taxon>Agaricomycetes</taxon>
        <taxon>Agaricomycetidae</taxon>
        <taxon>Boletales</taxon>
        <taxon>Sclerodermatineae</taxon>
        <taxon>Pisolithaceae</taxon>
        <taxon>Pisolithus</taxon>
    </lineage>
</organism>
<keyword evidence="3 7" id="KW-1133">Transmembrane helix</keyword>
<proteinExistence type="predicted"/>
<dbReference type="AlphaFoldDB" id="A0A0C9YZ59"/>
<feature type="chain" id="PRO_5002223495" description="J domain-containing protein" evidence="8">
    <location>
        <begin position="20"/>
        <end position="316"/>
    </location>
</feature>
<dbReference type="Pfam" id="PF00226">
    <property type="entry name" value="DnaJ"/>
    <property type="match status" value="1"/>
</dbReference>
<evidence type="ECO:0000256" key="6">
    <source>
        <dbReference type="SAM" id="MobiDB-lite"/>
    </source>
</evidence>
<evidence type="ECO:0000256" key="8">
    <source>
        <dbReference type="SAM" id="SignalP"/>
    </source>
</evidence>
<dbReference type="OrthoDB" id="413400at2759"/>
<evidence type="ECO:0000256" key="2">
    <source>
        <dbReference type="ARBA" id="ARBA00022729"/>
    </source>
</evidence>
<evidence type="ECO:0000256" key="1">
    <source>
        <dbReference type="ARBA" id="ARBA00022692"/>
    </source>
</evidence>
<feature type="domain" description="J" evidence="9">
    <location>
        <begin position="43"/>
        <end position="108"/>
    </location>
</feature>
<accession>A0A0C9YZ59</accession>
<keyword evidence="11" id="KW-1185">Reference proteome</keyword>
<evidence type="ECO:0000256" key="4">
    <source>
        <dbReference type="ARBA" id="ARBA00023136"/>
    </source>
</evidence>
<keyword evidence="1 7" id="KW-0812">Transmembrane</keyword>
<evidence type="ECO:0000256" key="7">
    <source>
        <dbReference type="SAM" id="Phobius"/>
    </source>
</evidence>
<keyword evidence="4 7" id="KW-0472">Membrane</keyword>
<dbReference type="PROSITE" id="PS50076">
    <property type="entry name" value="DNAJ_2"/>
    <property type="match status" value="1"/>
</dbReference>
<reference evidence="10 11" key="1">
    <citation type="submission" date="2014-04" db="EMBL/GenBank/DDBJ databases">
        <authorList>
            <consortium name="DOE Joint Genome Institute"/>
            <person name="Kuo A."/>
            <person name="Kohler A."/>
            <person name="Costa M.D."/>
            <person name="Nagy L.G."/>
            <person name="Floudas D."/>
            <person name="Copeland A."/>
            <person name="Barry K.W."/>
            <person name="Cichocki N."/>
            <person name="Veneault-Fourrey C."/>
            <person name="LaButti K."/>
            <person name="Lindquist E.A."/>
            <person name="Lipzen A."/>
            <person name="Lundell T."/>
            <person name="Morin E."/>
            <person name="Murat C."/>
            <person name="Sun H."/>
            <person name="Tunlid A."/>
            <person name="Henrissat B."/>
            <person name="Grigoriev I.V."/>
            <person name="Hibbett D.S."/>
            <person name="Martin F."/>
            <person name="Nordberg H.P."/>
            <person name="Cantor M.N."/>
            <person name="Hua S.X."/>
        </authorList>
    </citation>
    <scope>NUCLEOTIDE SEQUENCE [LARGE SCALE GENOMIC DNA]</scope>
    <source>
        <strain evidence="10 11">441</strain>
    </source>
</reference>
<feature type="region of interest" description="Disordered" evidence="6">
    <location>
        <begin position="257"/>
        <end position="316"/>
    </location>
</feature>
<reference evidence="11" key="2">
    <citation type="submission" date="2015-01" db="EMBL/GenBank/DDBJ databases">
        <title>Evolutionary Origins and Diversification of the Mycorrhizal Mutualists.</title>
        <authorList>
            <consortium name="DOE Joint Genome Institute"/>
            <consortium name="Mycorrhizal Genomics Consortium"/>
            <person name="Kohler A."/>
            <person name="Kuo A."/>
            <person name="Nagy L.G."/>
            <person name="Floudas D."/>
            <person name="Copeland A."/>
            <person name="Barry K.W."/>
            <person name="Cichocki N."/>
            <person name="Veneault-Fourrey C."/>
            <person name="LaButti K."/>
            <person name="Lindquist E.A."/>
            <person name="Lipzen A."/>
            <person name="Lundell T."/>
            <person name="Morin E."/>
            <person name="Murat C."/>
            <person name="Riley R."/>
            <person name="Ohm R."/>
            <person name="Sun H."/>
            <person name="Tunlid A."/>
            <person name="Henrissat B."/>
            <person name="Grigoriev I.V."/>
            <person name="Hibbett D.S."/>
            <person name="Martin F."/>
        </authorList>
    </citation>
    <scope>NUCLEOTIDE SEQUENCE [LARGE SCALE GENOMIC DNA]</scope>
    <source>
        <strain evidence="11">441</strain>
    </source>
</reference>
<dbReference type="Proteomes" id="UP000054018">
    <property type="component" value="Unassembled WGS sequence"/>
</dbReference>
<evidence type="ECO:0000313" key="10">
    <source>
        <dbReference type="EMBL" id="KIK30455.1"/>
    </source>
</evidence>
<evidence type="ECO:0000256" key="5">
    <source>
        <dbReference type="ARBA" id="ARBA00037847"/>
    </source>
</evidence>
<dbReference type="PANTHER" id="PTHR44653">
    <property type="entry name" value="DNAJ HOMOLOG SUBFAMILY C MEMBER 1"/>
    <property type="match status" value="1"/>
</dbReference>
<name>A0A0C9YZ59_9AGAM</name>
<dbReference type="HOGENOM" id="CLU_037236_0_1_1"/>
<comment type="subcellular location">
    <subcellularLocation>
        <location evidence="5">Endomembrane system</location>
        <topology evidence="5">Single-pass membrane protein</topology>
    </subcellularLocation>
</comment>
<keyword evidence="2 8" id="KW-0732">Signal</keyword>
<dbReference type="PANTHER" id="PTHR44653:SF2">
    <property type="entry name" value="DNAJ HOMOLOG SUBFAMILY C MEMBER 1"/>
    <property type="match status" value="1"/>
</dbReference>
<dbReference type="EMBL" id="KN833686">
    <property type="protein sequence ID" value="KIK30455.1"/>
    <property type="molecule type" value="Genomic_DNA"/>
</dbReference>
<evidence type="ECO:0000259" key="9">
    <source>
        <dbReference type="PROSITE" id="PS50076"/>
    </source>
</evidence>
<dbReference type="STRING" id="765257.A0A0C9YZ59"/>
<dbReference type="CDD" id="cd06257">
    <property type="entry name" value="DnaJ"/>
    <property type="match status" value="1"/>
</dbReference>
<protein>
    <recommendedName>
        <fullName evidence="9">J domain-containing protein</fullName>
    </recommendedName>
</protein>
<dbReference type="SUPFAM" id="SSF46565">
    <property type="entry name" value="Chaperone J-domain"/>
    <property type="match status" value="1"/>
</dbReference>
<sequence>MRFVLACVLLASLATAVLAYRKEDHEIFDLVSDLEASEGKGTTFYSWLEVPPTAPLAQINKAYRKKSIEIHPDKNPGVRGIHERFARLGVIVNILRSPEGRERYDFFYKNGVPKWRGTGYYYTRFRPGLGTVLVFLTLLTTALQYLVQMVNYSRDLNRIRQTIHDAKLAAWGPKMVQSGGKRKVKVNLGGGPRIDEDGRTVPGKVIDMIVDGDAVYIPESTGELYELSEETATPPALARTWFPTFVRGVFQSAIKGKNEPARIEGEDDEGEGSDHRSNPATDEIAAPNGTSEGRTPKQVMRAATVKAGGRRKAVKR</sequence>
<dbReference type="SMART" id="SM00271">
    <property type="entry name" value="DnaJ"/>
    <property type="match status" value="1"/>
</dbReference>
<dbReference type="PRINTS" id="PR00625">
    <property type="entry name" value="JDOMAIN"/>
</dbReference>
<dbReference type="InterPro" id="IPR001623">
    <property type="entry name" value="DnaJ_domain"/>
</dbReference>
<dbReference type="Gene3D" id="1.10.287.110">
    <property type="entry name" value="DnaJ domain"/>
    <property type="match status" value="1"/>
</dbReference>
<dbReference type="InterPro" id="IPR036869">
    <property type="entry name" value="J_dom_sf"/>
</dbReference>